<dbReference type="AlphaFoldDB" id="A0A7Y3RKR2"/>
<keyword evidence="1" id="KW-0472">Membrane</keyword>
<feature type="transmembrane region" description="Helical" evidence="1">
    <location>
        <begin position="24"/>
        <end position="49"/>
    </location>
</feature>
<evidence type="ECO:0000313" key="3">
    <source>
        <dbReference type="Proteomes" id="UP000536835"/>
    </source>
</evidence>
<dbReference type="RefSeq" id="WP_173196419.1">
    <property type="nucleotide sequence ID" value="NZ_JABFCX010000002.1"/>
</dbReference>
<evidence type="ECO:0000256" key="1">
    <source>
        <dbReference type="SAM" id="Phobius"/>
    </source>
</evidence>
<reference evidence="2 3" key="1">
    <citation type="submission" date="2020-05" db="EMBL/GenBank/DDBJ databases">
        <title>Parvularcula mediterraneae sp. nov., isolated from polypropylene straw from shallow seawater of the seashore of Laganas in Zakynthos island, Greece.</title>
        <authorList>
            <person name="Szabo I."/>
            <person name="Al-Omari J."/>
            <person name="Rado J."/>
            <person name="Szerdahelyi G.S."/>
        </authorList>
    </citation>
    <scope>NUCLEOTIDE SEQUENCE [LARGE SCALE GENOMIC DNA]</scope>
    <source>
        <strain evidence="2 3">ZS-1/3</strain>
    </source>
</reference>
<dbReference type="Proteomes" id="UP000536835">
    <property type="component" value="Unassembled WGS sequence"/>
</dbReference>
<keyword evidence="1" id="KW-1133">Transmembrane helix</keyword>
<proteinExistence type="predicted"/>
<organism evidence="2 3">
    <name type="scientific">Parvularcula mediterranea</name>
    <dbReference type="NCBI Taxonomy" id="2732508"/>
    <lineage>
        <taxon>Bacteria</taxon>
        <taxon>Pseudomonadati</taxon>
        <taxon>Pseudomonadota</taxon>
        <taxon>Alphaproteobacteria</taxon>
        <taxon>Parvularculales</taxon>
        <taxon>Parvularculaceae</taxon>
        <taxon>Parvularcula</taxon>
    </lineage>
</organism>
<comment type="caution">
    <text evidence="2">The sequence shown here is derived from an EMBL/GenBank/DDBJ whole genome shotgun (WGS) entry which is preliminary data.</text>
</comment>
<accession>A0A7Y3RKR2</accession>
<name>A0A7Y3RKR2_9PROT</name>
<gene>
    <name evidence="2" type="ORF">HK107_02335</name>
</gene>
<keyword evidence="1" id="KW-0812">Transmembrane</keyword>
<dbReference type="EMBL" id="JABFCX010000002">
    <property type="protein sequence ID" value="NNU15162.1"/>
    <property type="molecule type" value="Genomic_DNA"/>
</dbReference>
<sequence length="191" mass="20965">MELIDDGKRLVFQASETGAETAGYAALIAMIVGGAMVLLLAGLVVLMVMPEKGEPFPFMKAAVAVAVIVVPMAVLVRFAMPQLFVVKNAVASGTVTKAVFDPREESVRLRVRRATRWAEEDVANDAISEVTLDMVYIRNRHFAMIGLRGSGREPALLTFPSEEEAEVAFARLKELYRESEGMAFTDRRRGD</sequence>
<feature type="transmembrane region" description="Helical" evidence="1">
    <location>
        <begin position="61"/>
        <end position="80"/>
    </location>
</feature>
<protein>
    <submittedName>
        <fullName evidence="2">Uncharacterized protein</fullName>
    </submittedName>
</protein>
<evidence type="ECO:0000313" key="2">
    <source>
        <dbReference type="EMBL" id="NNU15162.1"/>
    </source>
</evidence>
<keyword evidence="3" id="KW-1185">Reference proteome</keyword>